<reference evidence="5" key="1">
    <citation type="journal article" date="2014" name="Int. J. Syst. Evol. Microbiol.">
        <title>Complete genome sequence of Corynebacterium casei LMG S-19264T (=DSM 44701T), isolated from a smear-ripened cheese.</title>
        <authorList>
            <consortium name="US DOE Joint Genome Institute (JGI-PGF)"/>
            <person name="Walter F."/>
            <person name="Albersmeier A."/>
            <person name="Kalinowski J."/>
            <person name="Ruckert C."/>
        </authorList>
    </citation>
    <scope>NUCLEOTIDE SEQUENCE</scope>
    <source>
        <strain evidence="5">CGMCC 1.15758</strain>
    </source>
</reference>
<dbReference type="AlphaFoldDB" id="A0A8J2Z585"/>
<dbReference type="GO" id="GO:0043565">
    <property type="term" value="F:sequence-specific DNA binding"/>
    <property type="evidence" value="ECO:0007669"/>
    <property type="project" value="InterPro"/>
</dbReference>
<dbReference type="InterPro" id="IPR018060">
    <property type="entry name" value="HTH_AraC"/>
</dbReference>
<gene>
    <name evidence="5" type="ORF">GCM10010995_16970</name>
</gene>
<feature type="domain" description="HTH araC/xylS-type" evidence="4">
    <location>
        <begin position="147"/>
        <end position="243"/>
    </location>
</feature>
<dbReference type="Gene3D" id="2.60.120.10">
    <property type="entry name" value="Jelly Rolls"/>
    <property type="match status" value="1"/>
</dbReference>
<keyword evidence="3" id="KW-0804">Transcription</keyword>
<comment type="caution">
    <text evidence="5">The sequence shown here is derived from an EMBL/GenBank/DDBJ whole genome shotgun (WGS) entry which is preliminary data.</text>
</comment>
<evidence type="ECO:0000313" key="5">
    <source>
        <dbReference type="EMBL" id="GGG00257.1"/>
    </source>
</evidence>
<dbReference type="InterPro" id="IPR003313">
    <property type="entry name" value="AraC-bd"/>
</dbReference>
<evidence type="ECO:0000256" key="3">
    <source>
        <dbReference type="ARBA" id="ARBA00023163"/>
    </source>
</evidence>
<dbReference type="SUPFAM" id="SSF51182">
    <property type="entry name" value="RmlC-like cupins"/>
    <property type="match status" value="1"/>
</dbReference>
<keyword evidence="6" id="KW-1185">Reference proteome</keyword>
<keyword evidence="2" id="KW-0238">DNA-binding</keyword>
<accession>A0A8J2Z585</accession>
<dbReference type="Proteomes" id="UP000636949">
    <property type="component" value="Unassembled WGS sequence"/>
</dbReference>
<dbReference type="SMART" id="SM00342">
    <property type="entry name" value="HTH_ARAC"/>
    <property type="match status" value="1"/>
</dbReference>
<dbReference type="PROSITE" id="PS01124">
    <property type="entry name" value="HTH_ARAC_FAMILY_2"/>
    <property type="match status" value="1"/>
</dbReference>
<dbReference type="RefSeq" id="WP_117002973.1">
    <property type="nucleotide sequence ID" value="NZ_BMJS01000019.1"/>
</dbReference>
<sequence length="243" mass="27562">MSDQTDKNLAHLLSIDISHFPTAKLHEHDEAQLSYIQKGVLKVIVAHKVYIVPAGFAMYIPPKITHGIECGQDIDGIMLYFDQGLPLLPTSVIIFKPDELIKQLILKIHQQDQQVPAVFTQALLQAMHDDKSEPNYALSFPTHPLLRDLITYIDHQLSQPVSIEVIAQKAHLSARHLSRIFKKETGLPFSYWLQQYKMLYALVLLPQHQSTSAVARALGYDSDSAFISTFKKFTHGKPPSFFY</sequence>
<dbReference type="PANTHER" id="PTHR11019:SF199">
    <property type="entry name" value="HTH-TYPE TRANSCRIPTIONAL REGULATOR NIMR"/>
    <property type="match status" value="1"/>
</dbReference>
<keyword evidence="1" id="KW-0805">Transcription regulation</keyword>
<proteinExistence type="predicted"/>
<organism evidence="5 6">
    <name type="scientific">Cysteiniphilum litorale</name>
    <dbReference type="NCBI Taxonomy" id="2056700"/>
    <lineage>
        <taxon>Bacteria</taxon>
        <taxon>Pseudomonadati</taxon>
        <taxon>Pseudomonadota</taxon>
        <taxon>Gammaproteobacteria</taxon>
        <taxon>Thiotrichales</taxon>
        <taxon>Fastidiosibacteraceae</taxon>
        <taxon>Cysteiniphilum</taxon>
    </lineage>
</organism>
<dbReference type="PANTHER" id="PTHR11019">
    <property type="entry name" value="HTH-TYPE TRANSCRIPTIONAL REGULATOR NIMR"/>
    <property type="match status" value="1"/>
</dbReference>
<dbReference type="Pfam" id="PF02311">
    <property type="entry name" value="AraC_binding"/>
    <property type="match status" value="1"/>
</dbReference>
<evidence type="ECO:0000313" key="6">
    <source>
        <dbReference type="Proteomes" id="UP000636949"/>
    </source>
</evidence>
<dbReference type="GO" id="GO:0003700">
    <property type="term" value="F:DNA-binding transcription factor activity"/>
    <property type="evidence" value="ECO:0007669"/>
    <property type="project" value="InterPro"/>
</dbReference>
<dbReference type="SUPFAM" id="SSF46689">
    <property type="entry name" value="Homeodomain-like"/>
    <property type="match status" value="1"/>
</dbReference>
<evidence type="ECO:0000259" key="4">
    <source>
        <dbReference type="PROSITE" id="PS01124"/>
    </source>
</evidence>
<dbReference type="Pfam" id="PF12833">
    <property type="entry name" value="HTH_18"/>
    <property type="match status" value="1"/>
</dbReference>
<dbReference type="InterPro" id="IPR009057">
    <property type="entry name" value="Homeodomain-like_sf"/>
</dbReference>
<dbReference type="InterPro" id="IPR011051">
    <property type="entry name" value="RmlC_Cupin_sf"/>
</dbReference>
<dbReference type="EMBL" id="BMJS01000019">
    <property type="protein sequence ID" value="GGG00257.1"/>
    <property type="molecule type" value="Genomic_DNA"/>
</dbReference>
<dbReference type="Gene3D" id="1.10.10.60">
    <property type="entry name" value="Homeodomain-like"/>
    <property type="match status" value="2"/>
</dbReference>
<protein>
    <submittedName>
        <fullName evidence="5">AraC family transcriptional regulator</fullName>
    </submittedName>
</protein>
<evidence type="ECO:0000256" key="1">
    <source>
        <dbReference type="ARBA" id="ARBA00023015"/>
    </source>
</evidence>
<evidence type="ECO:0000256" key="2">
    <source>
        <dbReference type="ARBA" id="ARBA00023125"/>
    </source>
</evidence>
<reference evidence="5" key="2">
    <citation type="submission" date="2020-09" db="EMBL/GenBank/DDBJ databases">
        <authorList>
            <person name="Sun Q."/>
            <person name="Zhou Y."/>
        </authorList>
    </citation>
    <scope>NUCLEOTIDE SEQUENCE</scope>
    <source>
        <strain evidence="5">CGMCC 1.15758</strain>
    </source>
</reference>
<name>A0A8J2Z585_9GAMM</name>
<dbReference type="InterPro" id="IPR014710">
    <property type="entry name" value="RmlC-like_jellyroll"/>
</dbReference>
<dbReference type="OrthoDB" id="9804543at2"/>